<keyword evidence="2" id="KW-1185">Reference proteome</keyword>
<evidence type="ECO:0000313" key="3">
    <source>
        <dbReference type="WBParaSite" id="SSLN_0000350901-mRNA-1"/>
    </source>
</evidence>
<protein>
    <submittedName>
        <fullName evidence="3">Pentatricopeptide repeat-containing protein</fullName>
    </submittedName>
</protein>
<sequence length="141" mass="16110">MAHSYITSLSTSPFLISGGLNVTLPLVEQLICRIRLTTFHPSMPWLYLQSNTLSISSHSIISEVSNHQKVFQLSKTFLDPDSKYVECHFSGLMRLIFEASEFLGFARNRYHYHLFNISETTILHLIRDAGATLQKAQELHL</sequence>
<dbReference type="Proteomes" id="UP000275846">
    <property type="component" value="Unassembled WGS sequence"/>
</dbReference>
<name>A0A183SGQ8_SCHSO</name>
<dbReference type="WBParaSite" id="SSLN_0000350901-mRNA-1">
    <property type="protein sequence ID" value="SSLN_0000350901-mRNA-1"/>
    <property type="gene ID" value="SSLN_0000350901"/>
</dbReference>
<dbReference type="AlphaFoldDB" id="A0A183SGQ8"/>
<reference evidence="3" key="1">
    <citation type="submission" date="2016-06" db="UniProtKB">
        <authorList>
            <consortium name="WormBaseParasite"/>
        </authorList>
    </citation>
    <scope>IDENTIFICATION</scope>
</reference>
<evidence type="ECO:0000313" key="2">
    <source>
        <dbReference type="Proteomes" id="UP000275846"/>
    </source>
</evidence>
<gene>
    <name evidence="1" type="ORF">SSLN_LOCUS3406</name>
</gene>
<organism evidence="3">
    <name type="scientific">Schistocephalus solidus</name>
    <name type="common">Tapeworm</name>
    <dbReference type="NCBI Taxonomy" id="70667"/>
    <lineage>
        <taxon>Eukaryota</taxon>
        <taxon>Metazoa</taxon>
        <taxon>Spiralia</taxon>
        <taxon>Lophotrochozoa</taxon>
        <taxon>Platyhelminthes</taxon>
        <taxon>Cestoda</taxon>
        <taxon>Eucestoda</taxon>
        <taxon>Diphyllobothriidea</taxon>
        <taxon>Diphyllobothriidae</taxon>
        <taxon>Schistocephalus</taxon>
    </lineage>
</organism>
<evidence type="ECO:0000313" key="1">
    <source>
        <dbReference type="EMBL" id="VDL89791.1"/>
    </source>
</evidence>
<dbReference type="EMBL" id="UYSU01032532">
    <property type="protein sequence ID" value="VDL89791.1"/>
    <property type="molecule type" value="Genomic_DNA"/>
</dbReference>
<proteinExistence type="predicted"/>
<accession>A0A183SGQ8</accession>
<reference evidence="1 2" key="2">
    <citation type="submission" date="2018-11" db="EMBL/GenBank/DDBJ databases">
        <authorList>
            <consortium name="Pathogen Informatics"/>
        </authorList>
    </citation>
    <scope>NUCLEOTIDE SEQUENCE [LARGE SCALE GENOMIC DNA]</scope>
    <source>
        <strain evidence="1 2">NST_G2</strain>
    </source>
</reference>